<keyword evidence="3" id="KW-1185">Reference proteome</keyword>
<protein>
    <submittedName>
        <fullName evidence="2">DUF429 domain-containing protein</fullName>
    </submittedName>
</protein>
<sequence>MKFVGVDLAWGEGSAMKPANETGLCVIDADGRVLDAGWARGIPAVADWILAAIEPDARVPDIREPDTRVPSTDDTHEDTHDTTHDTTHEGAVIAVDAPLVVPNATGMRESEKQVGRAYGRWKVACNPTNQALGWLGGVTLRDRLEGAGVVVTDGLVHPPLDARVMFECYPYTTLVGMAELGYDDERPRYKRLDRSLPPAEARVARQAATDELIRRAARLDAADPPLDLRSHPVTRALVDEPTPLAGPAHKHREDLLDAALCAWTASIWARHGDARTQVLGRDEARDARGRPATIVTPARPAQRLPRPA</sequence>
<dbReference type="InterPro" id="IPR007362">
    <property type="entry name" value="DUF429"/>
</dbReference>
<name>A0ABP8W437_9MICO</name>
<gene>
    <name evidence="2" type="ORF">GCM10025780_26260</name>
</gene>
<evidence type="ECO:0000313" key="2">
    <source>
        <dbReference type="EMBL" id="GAA4679901.1"/>
    </source>
</evidence>
<reference evidence="3" key="1">
    <citation type="journal article" date="2019" name="Int. J. Syst. Evol. Microbiol.">
        <title>The Global Catalogue of Microorganisms (GCM) 10K type strain sequencing project: providing services to taxonomists for standard genome sequencing and annotation.</title>
        <authorList>
            <consortium name="The Broad Institute Genomics Platform"/>
            <consortium name="The Broad Institute Genome Sequencing Center for Infectious Disease"/>
            <person name="Wu L."/>
            <person name="Ma J."/>
        </authorList>
    </citation>
    <scope>NUCLEOTIDE SEQUENCE [LARGE SCALE GENOMIC DNA]</scope>
    <source>
        <strain evidence="3">JCM 18956</strain>
    </source>
</reference>
<dbReference type="PIRSF" id="PIRSF018008">
    <property type="entry name" value="UCP018008"/>
    <property type="match status" value="1"/>
</dbReference>
<comment type="caution">
    <text evidence="2">The sequence shown here is derived from an EMBL/GenBank/DDBJ whole genome shotgun (WGS) entry which is preliminary data.</text>
</comment>
<accession>A0ABP8W437</accession>
<dbReference type="InterPro" id="IPR008306">
    <property type="entry name" value="UCP018008"/>
</dbReference>
<feature type="region of interest" description="Disordered" evidence="1">
    <location>
        <begin position="61"/>
        <end position="85"/>
    </location>
</feature>
<dbReference type="Pfam" id="PF04250">
    <property type="entry name" value="DUF429"/>
    <property type="match status" value="1"/>
</dbReference>
<organism evidence="2 3">
    <name type="scientific">Frondihabitans cladoniiphilus</name>
    <dbReference type="NCBI Taxonomy" id="715785"/>
    <lineage>
        <taxon>Bacteria</taxon>
        <taxon>Bacillati</taxon>
        <taxon>Actinomycetota</taxon>
        <taxon>Actinomycetes</taxon>
        <taxon>Micrococcales</taxon>
        <taxon>Microbacteriaceae</taxon>
        <taxon>Frondihabitans</taxon>
    </lineage>
</organism>
<proteinExistence type="predicted"/>
<evidence type="ECO:0000256" key="1">
    <source>
        <dbReference type="SAM" id="MobiDB-lite"/>
    </source>
</evidence>
<dbReference type="Proteomes" id="UP001501295">
    <property type="component" value="Unassembled WGS sequence"/>
</dbReference>
<dbReference type="RefSeq" id="WP_345376355.1">
    <property type="nucleotide sequence ID" value="NZ_BAABLM010000005.1"/>
</dbReference>
<evidence type="ECO:0000313" key="3">
    <source>
        <dbReference type="Proteomes" id="UP001501295"/>
    </source>
</evidence>
<dbReference type="EMBL" id="BAABLM010000005">
    <property type="protein sequence ID" value="GAA4679901.1"/>
    <property type="molecule type" value="Genomic_DNA"/>
</dbReference>